<dbReference type="Pfam" id="PF13086">
    <property type="entry name" value="AAA_11"/>
    <property type="match status" value="1"/>
</dbReference>
<evidence type="ECO:0000259" key="8">
    <source>
        <dbReference type="Pfam" id="PF13087"/>
    </source>
</evidence>
<dbReference type="InterPro" id="IPR041677">
    <property type="entry name" value="DNA2/NAM7_AAA_11"/>
</dbReference>
<comment type="similarity">
    <text evidence="1">Belongs to the DNA2/NAM7 helicase family.</text>
</comment>
<evidence type="ECO:0000256" key="2">
    <source>
        <dbReference type="ARBA" id="ARBA00022741"/>
    </source>
</evidence>
<dbReference type="PANTHER" id="PTHR43788:SF8">
    <property type="entry name" value="DNA-BINDING PROTEIN SMUBP-2"/>
    <property type="match status" value="1"/>
</dbReference>
<dbReference type="Pfam" id="PF13087">
    <property type="entry name" value="AAA_12"/>
    <property type="match status" value="1"/>
</dbReference>
<dbReference type="InterPro" id="IPR041679">
    <property type="entry name" value="DNA2/NAM7-like_C"/>
</dbReference>
<keyword evidence="3" id="KW-0378">Hydrolase</keyword>
<dbReference type="InterPro" id="IPR027417">
    <property type="entry name" value="P-loop_NTPase"/>
</dbReference>
<evidence type="ECO:0000313" key="9">
    <source>
        <dbReference type="EMBL" id="MXV50343.1"/>
    </source>
</evidence>
<protein>
    <submittedName>
        <fullName evidence="9">ATP-binding domain-containing protein</fullName>
    </submittedName>
</protein>
<proteinExistence type="inferred from homology"/>
<evidence type="ECO:0000256" key="4">
    <source>
        <dbReference type="ARBA" id="ARBA00022806"/>
    </source>
</evidence>
<dbReference type="SUPFAM" id="SSF52540">
    <property type="entry name" value="P-loop containing nucleoside triphosphate hydrolases"/>
    <property type="match status" value="1"/>
</dbReference>
<dbReference type="InterPro" id="IPR047187">
    <property type="entry name" value="SF1_C_Upf1"/>
</dbReference>
<keyword evidence="6" id="KW-0175">Coiled coil</keyword>
<dbReference type="EMBL" id="WVHT01000002">
    <property type="protein sequence ID" value="MXV50343.1"/>
    <property type="molecule type" value="Genomic_DNA"/>
</dbReference>
<feature type="domain" description="DNA2/NAM7 helicase-like C-terminal" evidence="8">
    <location>
        <begin position="899"/>
        <end position="1000"/>
    </location>
</feature>
<dbReference type="Gene3D" id="3.40.50.300">
    <property type="entry name" value="P-loop containing nucleotide triphosphate hydrolases"/>
    <property type="match status" value="2"/>
</dbReference>
<dbReference type="CDD" id="cd18808">
    <property type="entry name" value="SF1_C_Upf1"/>
    <property type="match status" value="1"/>
</dbReference>
<keyword evidence="2" id="KW-0547">Nucleotide-binding</keyword>
<accession>A0A7K1Y6Z3</accession>
<dbReference type="GO" id="GO:0016787">
    <property type="term" value="F:hydrolase activity"/>
    <property type="evidence" value="ECO:0007669"/>
    <property type="project" value="UniProtKB-KW"/>
</dbReference>
<keyword evidence="5 9" id="KW-0067">ATP-binding</keyword>
<dbReference type="PANTHER" id="PTHR43788">
    <property type="entry name" value="DNA2/NAM7 HELICASE FAMILY MEMBER"/>
    <property type="match status" value="1"/>
</dbReference>
<dbReference type="GO" id="GO:0003678">
    <property type="term" value="F:DNA helicase activity"/>
    <property type="evidence" value="ECO:0007669"/>
    <property type="project" value="UniProtKB-ARBA"/>
</dbReference>
<keyword evidence="4" id="KW-0347">Helicase</keyword>
<gene>
    <name evidence="9" type="ORF">GS399_05110</name>
</gene>
<evidence type="ECO:0000256" key="6">
    <source>
        <dbReference type="SAM" id="Coils"/>
    </source>
</evidence>
<dbReference type="Proteomes" id="UP000466586">
    <property type="component" value="Unassembled WGS sequence"/>
</dbReference>
<evidence type="ECO:0000256" key="5">
    <source>
        <dbReference type="ARBA" id="ARBA00022840"/>
    </source>
</evidence>
<reference evidence="9 10" key="1">
    <citation type="submission" date="2019-11" db="EMBL/GenBank/DDBJ databases">
        <title>Pedobacter sp. HMF7647 Genome sequencing and assembly.</title>
        <authorList>
            <person name="Kang H."/>
            <person name="Kim H."/>
            <person name="Joh K."/>
        </authorList>
    </citation>
    <scope>NUCLEOTIDE SEQUENCE [LARGE SCALE GENOMIC DNA]</scope>
    <source>
        <strain evidence="9 10">HMF7647</strain>
    </source>
</reference>
<dbReference type="RefSeq" id="WP_160843521.1">
    <property type="nucleotide sequence ID" value="NZ_WVHT01000002.1"/>
</dbReference>
<evidence type="ECO:0000259" key="7">
    <source>
        <dbReference type="Pfam" id="PF13086"/>
    </source>
</evidence>
<feature type="domain" description="DNA2/NAM7 helicase helicase" evidence="7">
    <location>
        <begin position="727"/>
        <end position="787"/>
    </location>
</feature>
<organism evidence="9 10">
    <name type="scientific">Hufsiella arboris</name>
    <dbReference type="NCBI Taxonomy" id="2695275"/>
    <lineage>
        <taxon>Bacteria</taxon>
        <taxon>Pseudomonadati</taxon>
        <taxon>Bacteroidota</taxon>
        <taxon>Sphingobacteriia</taxon>
        <taxon>Sphingobacteriales</taxon>
        <taxon>Sphingobacteriaceae</taxon>
        <taxon>Hufsiella</taxon>
    </lineage>
</organism>
<feature type="coiled-coil region" evidence="6">
    <location>
        <begin position="519"/>
        <end position="546"/>
    </location>
</feature>
<keyword evidence="10" id="KW-1185">Reference proteome</keyword>
<evidence type="ECO:0000256" key="1">
    <source>
        <dbReference type="ARBA" id="ARBA00007913"/>
    </source>
</evidence>
<feature type="coiled-coil region" evidence="6">
    <location>
        <begin position="576"/>
        <end position="617"/>
    </location>
</feature>
<evidence type="ECO:0000313" key="10">
    <source>
        <dbReference type="Proteomes" id="UP000466586"/>
    </source>
</evidence>
<dbReference type="GO" id="GO:0005524">
    <property type="term" value="F:ATP binding"/>
    <property type="evidence" value="ECO:0007669"/>
    <property type="project" value="UniProtKB-KW"/>
</dbReference>
<dbReference type="AlphaFoldDB" id="A0A7K1Y6Z3"/>
<dbReference type="InterPro" id="IPR050534">
    <property type="entry name" value="Coronavir_polyprotein_1ab"/>
</dbReference>
<sequence>MNHQQSILSFWKDIEIFALPELPADAKAINLDKPLPWELPFTPRPNSTWRHTIFFGKHSKEKIIGVIEKAIGDYTEKPDWLQKPTGNTCMAVLILDEEGRLSGDSPYLQASYLHGIKCLQDGRYLSGVNSRLDAIQEEFKERHPYSQDAASLENMSSPVFTRSHLKNEVAVLNRLNIKDVLCDAQVYVQSAQVSRLVKGDTAFLNSFYLNDLDRLITDSAPFGKGLAGYLSKDVKLDGRIDLLSDADTFFQTLDPAKMPAGRWPSDPAQGLYTAQLGAVDTSLSLLETEGIIGINGPPGTGKTTLLADVIAEIVVLRAQKLAQTNSSNLFGKGERIERESGRFSYYFPVQSGVFDDAGIVVASNNNAAVENISKELPDVRKIDRIAFPGAGYFTEYSQNLIKGESWGLLAAALGNAENRAAFKNEVWYDYEGKPGFSTALQSLYNNPEKVDRTVDFVEPYQETKTEFEDLLKELNEFKRFAGEFHRLLPGFLKDQKLTVKLEKEIGLLTKSIKPLRENRQGLTEGLSALQEQIAEARNAIRLHESVKPGFFFFQKLFKSGPFEAWNKIFLPLVNDYSELSARRSSLQKELEALDAGIAGKEKEQVALQEKLDKVKQNIRVYNGKTEELHERYEIAYEDIPGEKLLVAFKSDKKAFHKANTWSSAKLNRLRSELFLKGLKLHEYAVLRNAKEFKNNISLLLDLMDGKVLVDKRMAPGLWRSLFFCIPVVSTSLASVSRLFGSLGKESIGWLLLDEAGQATPQSAAGMIYRSKRSVIIGDPLQIEPVVTTPEKLISVLNGPYEIDPLWSPLRGSAQMLADRVTATGTWMKQGDADEAIWTGFPLRTHRRCNNPMFDLSNEIAYGGQMVKAVDDIPFDCPLGPSGWFDVEGVTIYNKQVVEEELVLLKEKIRLLGKEREGVFVISPFKAVADRCRQELQVINLKVLCGTIHTFQGKEADIVFLVLGSDPARPGSRQWASQKPNMLNVALTRARRRFYVIGSKKGWKGYPFFSVLAGKL</sequence>
<comment type="caution">
    <text evidence="9">The sequence shown here is derived from an EMBL/GenBank/DDBJ whole genome shotgun (WGS) entry which is preliminary data.</text>
</comment>
<name>A0A7K1Y6Z3_9SPHI</name>
<evidence type="ECO:0000256" key="3">
    <source>
        <dbReference type="ARBA" id="ARBA00022801"/>
    </source>
</evidence>